<comment type="caution">
    <text evidence="9">The sequence shown here is derived from an EMBL/GenBank/DDBJ whole genome shotgun (WGS) entry which is preliminary data.</text>
</comment>
<evidence type="ECO:0000256" key="4">
    <source>
        <dbReference type="ARBA" id="ARBA00022692"/>
    </source>
</evidence>
<accession>A0A644UG82</accession>
<organism evidence="9">
    <name type="scientific">bioreactor metagenome</name>
    <dbReference type="NCBI Taxonomy" id="1076179"/>
    <lineage>
        <taxon>unclassified sequences</taxon>
        <taxon>metagenomes</taxon>
        <taxon>ecological metagenomes</taxon>
    </lineage>
</organism>
<keyword evidence="5 7" id="KW-1133">Transmembrane helix</keyword>
<feature type="domain" description="Cation/H+ exchanger transmembrane" evidence="8">
    <location>
        <begin position="15"/>
        <end position="376"/>
    </location>
</feature>
<feature type="transmembrane region" description="Helical" evidence="7">
    <location>
        <begin position="115"/>
        <end position="136"/>
    </location>
</feature>
<feature type="transmembrane region" description="Helical" evidence="7">
    <location>
        <begin position="272"/>
        <end position="305"/>
    </location>
</feature>
<dbReference type="InterPro" id="IPR038770">
    <property type="entry name" value="Na+/solute_symporter_sf"/>
</dbReference>
<dbReference type="Pfam" id="PF00999">
    <property type="entry name" value="Na_H_Exchanger"/>
    <property type="match status" value="1"/>
</dbReference>
<keyword evidence="3" id="KW-0813">Transport</keyword>
<dbReference type="GO" id="GO:0016020">
    <property type="term" value="C:membrane"/>
    <property type="evidence" value="ECO:0007669"/>
    <property type="project" value="UniProtKB-SubCell"/>
</dbReference>
<comment type="subcellular location">
    <subcellularLocation>
        <location evidence="1">Membrane</location>
        <topology evidence="1">Multi-pass membrane protein</topology>
    </subcellularLocation>
</comment>
<feature type="transmembrane region" description="Helical" evidence="7">
    <location>
        <begin position="219"/>
        <end position="252"/>
    </location>
</feature>
<dbReference type="InterPro" id="IPR006153">
    <property type="entry name" value="Cation/H_exchanger_TM"/>
</dbReference>
<sequence length="403" mass="43022">MVVQIDLLMAVVIVLACSVGVLFIGKKIHIPFIIGYFLTGIIVGPFGLHLITEEQVSVLAELGVILLMFTIGLEISLKSLLSMKKVVLIGGGLQMIITTFLVWAVLQLAGFPSNTALFLGMMVSTSSTAIVLNLYQSKGQMATKHGKIALGILIFQDLAVVPMMLLAPILAGPADTDLLASVLNFLIGLAMLGVILIAAIYLVPRFLQRVALTRSNELFIISIVTICLGIAWLMSLNGISLALGAFLAGVAISESDYSHEVVGQILPIRDLLTSFFFVSIGMLLNLSYLGEHLLFILILAAVLIAGKSLITFISVKAIGIAASVSLLSAFGLSQIGEFSFVLGATGYSSGILTDDVYQVFLAVSILTMIMTPTMISIAPRFVDRFLPPPDPQGTLRTNFRSGM</sequence>
<evidence type="ECO:0000256" key="3">
    <source>
        <dbReference type="ARBA" id="ARBA00022448"/>
    </source>
</evidence>
<feature type="transmembrane region" description="Helical" evidence="7">
    <location>
        <begin position="58"/>
        <end position="77"/>
    </location>
</feature>
<name>A0A644UG82_9ZZZZ</name>
<evidence type="ECO:0000259" key="8">
    <source>
        <dbReference type="Pfam" id="PF00999"/>
    </source>
</evidence>
<feature type="transmembrane region" description="Helical" evidence="7">
    <location>
        <begin position="182"/>
        <end position="207"/>
    </location>
</feature>
<proteinExistence type="inferred from homology"/>
<dbReference type="PANTHER" id="PTHR42751">
    <property type="entry name" value="SODIUM/HYDROGEN EXCHANGER FAMILY/TRKA DOMAIN PROTEIN"/>
    <property type="match status" value="1"/>
</dbReference>
<dbReference type="EMBL" id="VSSQ01000111">
    <property type="protein sequence ID" value="MPL77890.1"/>
    <property type="molecule type" value="Genomic_DNA"/>
</dbReference>
<dbReference type="Gene3D" id="1.20.1530.20">
    <property type="match status" value="1"/>
</dbReference>
<feature type="transmembrane region" description="Helical" evidence="7">
    <location>
        <begin position="6"/>
        <end position="25"/>
    </location>
</feature>
<reference evidence="9" key="1">
    <citation type="submission" date="2019-08" db="EMBL/GenBank/DDBJ databases">
        <authorList>
            <person name="Kucharzyk K."/>
            <person name="Murdoch R.W."/>
            <person name="Higgins S."/>
            <person name="Loffler F."/>
        </authorList>
    </citation>
    <scope>NUCLEOTIDE SEQUENCE</scope>
</reference>
<dbReference type="AlphaFoldDB" id="A0A644UG82"/>
<protein>
    <submittedName>
        <fullName evidence="9">Putative cation/proton antiporter YbaL</fullName>
    </submittedName>
</protein>
<evidence type="ECO:0000313" key="9">
    <source>
        <dbReference type="EMBL" id="MPL77890.1"/>
    </source>
</evidence>
<evidence type="ECO:0000256" key="1">
    <source>
        <dbReference type="ARBA" id="ARBA00004141"/>
    </source>
</evidence>
<feature type="transmembrane region" description="Helical" evidence="7">
    <location>
        <begin position="148"/>
        <end position="170"/>
    </location>
</feature>
<keyword evidence="6 7" id="KW-0472">Membrane</keyword>
<gene>
    <name evidence="9" type="primary">ybaL_4</name>
    <name evidence="9" type="ORF">SDC9_23750</name>
</gene>
<keyword evidence="4 7" id="KW-0812">Transmembrane</keyword>
<feature type="transmembrane region" description="Helical" evidence="7">
    <location>
        <begin position="356"/>
        <end position="378"/>
    </location>
</feature>
<feature type="transmembrane region" description="Helical" evidence="7">
    <location>
        <begin position="86"/>
        <end position="109"/>
    </location>
</feature>
<dbReference type="GO" id="GO:0015297">
    <property type="term" value="F:antiporter activity"/>
    <property type="evidence" value="ECO:0007669"/>
    <property type="project" value="InterPro"/>
</dbReference>
<dbReference type="PANTHER" id="PTHR42751:SF3">
    <property type="entry name" value="SODIUM_GLUTAMATE SYMPORTER"/>
    <property type="match status" value="1"/>
</dbReference>
<evidence type="ECO:0000256" key="7">
    <source>
        <dbReference type="SAM" id="Phobius"/>
    </source>
</evidence>
<evidence type="ECO:0000256" key="6">
    <source>
        <dbReference type="ARBA" id="ARBA00023136"/>
    </source>
</evidence>
<feature type="transmembrane region" description="Helical" evidence="7">
    <location>
        <begin position="32"/>
        <end position="52"/>
    </location>
</feature>
<comment type="similarity">
    <text evidence="2">Belongs to the monovalent cation:proton antiporter 2 (CPA2) transporter (TC 2.A.37) family.</text>
</comment>
<dbReference type="GO" id="GO:1902600">
    <property type="term" value="P:proton transmembrane transport"/>
    <property type="evidence" value="ECO:0007669"/>
    <property type="project" value="InterPro"/>
</dbReference>
<evidence type="ECO:0000256" key="5">
    <source>
        <dbReference type="ARBA" id="ARBA00022989"/>
    </source>
</evidence>
<evidence type="ECO:0000256" key="2">
    <source>
        <dbReference type="ARBA" id="ARBA00005551"/>
    </source>
</evidence>